<dbReference type="Pfam" id="PF20151">
    <property type="entry name" value="DUF6533"/>
    <property type="match status" value="1"/>
</dbReference>
<feature type="domain" description="DUF6533" evidence="2">
    <location>
        <begin position="22"/>
        <end position="67"/>
    </location>
</feature>
<dbReference type="HOGENOM" id="CLU_1627081_0_0_1"/>
<dbReference type="STRING" id="743788.S8EKP8"/>
<keyword evidence="4" id="KW-1185">Reference proteome</keyword>
<protein>
    <recommendedName>
        <fullName evidence="2">DUF6533 domain-containing protein</fullName>
    </recommendedName>
</protein>
<dbReference type="InterPro" id="IPR045340">
    <property type="entry name" value="DUF6533"/>
</dbReference>
<gene>
    <name evidence="3" type="ORF">FOMPIDRAFT_110462</name>
</gene>
<keyword evidence="1" id="KW-1133">Transmembrane helix</keyword>
<proteinExistence type="predicted"/>
<accession>S8EKP8</accession>
<feature type="transmembrane region" description="Helical" evidence="1">
    <location>
        <begin position="95"/>
        <end position="114"/>
    </location>
</feature>
<evidence type="ECO:0000259" key="2">
    <source>
        <dbReference type="Pfam" id="PF20151"/>
    </source>
</evidence>
<reference evidence="3 4" key="1">
    <citation type="journal article" date="2012" name="Science">
        <title>The Paleozoic origin of enzymatic lignin decomposition reconstructed from 31 fungal genomes.</title>
        <authorList>
            <person name="Floudas D."/>
            <person name="Binder M."/>
            <person name="Riley R."/>
            <person name="Barry K."/>
            <person name="Blanchette R.A."/>
            <person name="Henrissat B."/>
            <person name="Martinez A.T."/>
            <person name="Otillar R."/>
            <person name="Spatafora J.W."/>
            <person name="Yadav J.S."/>
            <person name="Aerts A."/>
            <person name="Benoit I."/>
            <person name="Boyd A."/>
            <person name="Carlson A."/>
            <person name="Copeland A."/>
            <person name="Coutinho P.M."/>
            <person name="de Vries R.P."/>
            <person name="Ferreira P."/>
            <person name="Findley K."/>
            <person name="Foster B."/>
            <person name="Gaskell J."/>
            <person name="Glotzer D."/>
            <person name="Gorecki P."/>
            <person name="Heitman J."/>
            <person name="Hesse C."/>
            <person name="Hori C."/>
            <person name="Igarashi K."/>
            <person name="Jurgens J.A."/>
            <person name="Kallen N."/>
            <person name="Kersten P."/>
            <person name="Kohler A."/>
            <person name="Kuees U."/>
            <person name="Kumar T.K.A."/>
            <person name="Kuo A."/>
            <person name="LaButti K."/>
            <person name="Larrondo L.F."/>
            <person name="Lindquist E."/>
            <person name="Ling A."/>
            <person name="Lombard V."/>
            <person name="Lucas S."/>
            <person name="Lundell T."/>
            <person name="Martin R."/>
            <person name="McLaughlin D.J."/>
            <person name="Morgenstern I."/>
            <person name="Morin E."/>
            <person name="Murat C."/>
            <person name="Nagy L.G."/>
            <person name="Nolan M."/>
            <person name="Ohm R.A."/>
            <person name="Patyshakuliyeva A."/>
            <person name="Rokas A."/>
            <person name="Ruiz-Duenas F.J."/>
            <person name="Sabat G."/>
            <person name="Salamov A."/>
            <person name="Samejima M."/>
            <person name="Schmutz J."/>
            <person name="Slot J.C."/>
            <person name="St John F."/>
            <person name="Stenlid J."/>
            <person name="Sun H."/>
            <person name="Sun S."/>
            <person name="Syed K."/>
            <person name="Tsang A."/>
            <person name="Wiebenga A."/>
            <person name="Young D."/>
            <person name="Pisabarro A."/>
            <person name="Eastwood D.C."/>
            <person name="Martin F."/>
            <person name="Cullen D."/>
            <person name="Grigoriev I.V."/>
            <person name="Hibbett D.S."/>
        </authorList>
    </citation>
    <scope>NUCLEOTIDE SEQUENCE</scope>
    <source>
        <strain evidence="4">FP-58527</strain>
    </source>
</reference>
<evidence type="ECO:0000256" key="1">
    <source>
        <dbReference type="SAM" id="Phobius"/>
    </source>
</evidence>
<evidence type="ECO:0000313" key="3">
    <source>
        <dbReference type="EMBL" id="EPT04753.1"/>
    </source>
</evidence>
<name>S8EKP8_FOMSC</name>
<keyword evidence="1" id="KW-0472">Membrane</keyword>
<dbReference type="InParanoid" id="S8EKP8"/>
<feature type="transmembrane region" description="Helical" evidence="1">
    <location>
        <begin position="57"/>
        <end position="75"/>
    </location>
</feature>
<dbReference type="AlphaFoldDB" id="S8EKP8"/>
<keyword evidence="1" id="KW-0812">Transmembrane</keyword>
<evidence type="ECO:0000313" key="4">
    <source>
        <dbReference type="Proteomes" id="UP000015241"/>
    </source>
</evidence>
<sequence length="163" mass="17961">MANAQRGEIIITALSQQRVNVCCMIAATVVLLYDYAVTLEREIELFWLRPRLTSASGIYALARAVAFAYLVAALLGDPTSWTMARCRGELLASDILVLVAYTIWAVMSAFRVYALAQRRWTLASLTLLLGVVPVAMNAVQSLGEYTFCLQDNSKDLAMSDRCA</sequence>
<dbReference type="OrthoDB" id="2803882at2759"/>
<dbReference type="EMBL" id="KE504125">
    <property type="protein sequence ID" value="EPT04753.1"/>
    <property type="molecule type" value="Genomic_DNA"/>
</dbReference>
<organism evidence="3 4">
    <name type="scientific">Fomitopsis schrenkii</name>
    <name type="common">Brown rot fungus</name>
    <dbReference type="NCBI Taxonomy" id="2126942"/>
    <lineage>
        <taxon>Eukaryota</taxon>
        <taxon>Fungi</taxon>
        <taxon>Dikarya</taxon>
        <taxon>Basidiomycota</taxon>
        <taxon>Agaricomycotina</taxon>
        <taxon>Agaricomycetes</taxon>
        <taxon>Polyporales</taxon>
        <taxon>Fomitopsis</taxon>
    </lineage>
</organism>
<dbReference type="Proteomes" id="UP000015241">
    <property type="component" value="Unassembled WGS sequence"/>
</dbReference>
<feature type="transmembrane region" description="Helical" evidence="1">
    <location>
        <begin position="120"/>
        <end position="139"/>
    </location>
</feature>